<keyword evidence="4" id="KW-1185">Reference proteome</keyword>
<gene>
    <name evidence="3" type="ORF">EG68_09019</name>
</gene>
<evidence type="ECO:0000313" key="3">
    <source>
        <dbReference type="EMBL" id="KAF7252162.1"/>
    </source>
</evidence>
<feature type="domain" description="Cortactin-binding protein-2 N-terminal" evidence="2">
    <location>
        <begin position="6"/>
        <end position="72"/>
    </location>
</feature>
<keyword evidence="1" id="KW-0175">Coiled coil</keyword>
<reference evidence="3" key="1">
    <citation type="submission" date="2019-07" db="EMBL/GenBank/DDBJ databases">
        <title>Annotation for the trematode Paragonimus miyazaki's.</title>
        <authorList>
            <person name="Choi Y.-J."/>
        </authorList>
    </citation>
    <scope>NUCLEOTIDE SEQUENCE</scope>
    <source>
        <strain evidence="3">Japan</strain>
    </source>
</reference>
<name>A0A8S9YUE7_9TREM</name>
<comment type="caution">
    <text evidence="3">The sequence shown here is derived from an EMBL/GenBank/DDBJ whole genome shotgun (WGS) entry which is preliminary data.</text>
</comment>
<dbReference type="EMBL" id="JTDE01004992">
    <property type="protein sequence ID" value="KAF7252162.1"/>
    <property type="molecule type" value="Genomic_DNA"/>
</dbReference>
<proteinExistence type="predicted"/>
<evidence type="ECO:0000256" key="1">
    <source>
        <dbReference type="ARBA" id="ARBA00023054"/>
    </source>
</evidence>
<dbReference type="AlphaFoldDB" id="A0A8S9YUE7"/>
<protein>
    <recommendedName>
        <fullName evidence="2">Cortactin-binding protein-2 N-terminal domain-containing protein</fullName>
    </recommendedName>
</protein>
<dbReference type="PANTHER" id="PTHR23166:SF5">
    <property type="entry name" value="CTTNBP2 N-TERMINAL-LIKE PROTEIN"/>
    <property type="match status" value="1"/>
</dbReference>
<accession>A0A8S9YUE7</accession>
<evidence type="ECO:0000259" key="2">
    <source>
        <dbReference type="Pfam" id="PF09727"/>
    </source>
</evidence>
<dbReference type="Proteomes" id="UP000822476">
    <property type="component" value="Unassembled WGS sequence"/>
</dbReference>
<dbReference type="InterPro" id="IPR050719">
    <property type="entry name" value="Cortactin-Actin_Reg"/>
</dbReference>
<evidence type="ECO:0000313" key="4">
    <source>
        <dbReference type="Proteomes" id="UP000822476"/>
    </source>
</evidence>
<organism evidence="3 4">
    <name type="scientific">Paragonimus skrjabini miyazakii</name>
    <dbReference type="NCBI Taxonomy" id="59628"/>
    <lineage>
        <taxon>Eukaryota</taxon>
        <taxon>Metazoa</taxon>
        <taxon>Spiralia</taxon>
        <taxon>Lophotrochozoa</taxon>
        <taxon>Platyhelminthes</taxon>
        <taxon>Trematoda</taxon>
        <taxon>Digenea</taxon>
        <taxon>Plagiorchiida</taxon>
        <taxon>Troglotremata</taxon>
        <taxon>Troglotrematidae</taxon>
        <taxon>Paragonimus</taxon>
    </lineage>
</organism>
<dbReference type="InterPro" id="IPR019131">
    <property type="entry name" value="Cortactin-binding_p2_N"/>
</dbReference>
<dbReference type="OrthoDB" id="6021133at2759"/>
<dbReference type="PANTHER" id="PTHR23166">
    <property type="entry name" value="FILAMIN/GPBP-INTERACTING PROTEIN"/>
    <property type="match status" value="1"/>
</dbReference>
<sequence length="76" mass="8684">MQSMNDLSKEDLFRLLACLQSELEAREEVLKILKHERLQGADFRAKYGAFGCLSGDSSNSMDPFQALQRDSVRLKF</sequence>
<dbReference type="Pfam" id="PF09727">
    <property type="entry name" value="CortBP2"/>
    <property type="match status" value="1"/>
</dbReference>